<keyword evidence="2" id="KW-1185">Reference proteome</keyword>
<name>A0ABT8QYP8_9BACT</name>
<dbReference type="Proteomes" id="UP001168528">
    <property type="component" value="Unassembled WGS sequence"/>
</dbReference>
<evidence type="ECO:0000313" key="2">
    <source>
        <dbReference type="Proteomes" id="UP001168528"/>
    </source>
</evidence>
<accession>A0ABT8QYP8</accession>
<gene>
    <name evidence="1" type="ORF">Q0590_01795</name>
</gene>
<dbReference type="RefSeq" id="WP_302035761.1">
    <property type="nucleotide sequence ID" value="NZ_JAUKPO010000001.1"/>
</dbReference>
<protein>
    <submittedName>
        <fullName evidence="1">Uncharacterized protein</fullName>
    </submittedName>
</protein>
<sequence>MFFSYPGKLTGGTIPRLFVLPPSEENSNAANFYAAINRQGHNRLASRV</sequence>
<organism evidence="1 2">
    <name type="scientific">Rhodocytophaga aerolata</name>
    <dbReference type="NCBI Taxonomy" id="455078"/>
    <lineage>
        <taxon>Bacteria</taxon>
        <taxon>Pseudomonadati</taxon>
        <taxon>Bacteroidota</taxon>
        <taxon>Cytophagia</taxon>
        <taxon>Cytophagales</taxon>
        <taxon>Rhodocytophagaceae</taxon>
        <taxon>Rhodocytophaga</taxon>
    </lineage>
</organism>
<dbReference type="EMBL" id="JAUKPO010000001">
    <property type="protein sequence ID" value="MDO1444960.1"/>
    <property type="molecule type" value="Genomic_DNA"/>
</dbReference>
<proteinExistence type="predicted"/>
<comment type="caution">
    <text evidence="1">The sequence shown here is derived from an EMBL/GenBank/DDBJ whole genome shotgun (WGS) entry which is preliminary data.</text>
</comment>
<evidence type="ECO:0000313" key="1">
    <source>
        <dbReference type="EMBL" id="MDO1444960.1"/>
    </source>
</evidence>
<reference evidence="1" key="1">
    <citation type="submission" date="2023-07" db="EMBL/GenBank/DDBJ databases">
        <title>The genome sequence of Rhodocytophaga aerolata KACC 12507.</title>
        <authorList>
            <person name="Zhang X."/>
        </authorList>
    </citation>
    <scope>NUCLEOTIDE SEQUENCE</scope>
    <source>
        <strain evidence="1">KACC 12507</strain>
    </source>
</reference>